<sequence>MRVRHIVSALRTLQRESTTVTAQDLGAQRSEASSLLLPKTCEDIVQRSKSRPGLTHATETIQLTQGRYDRARLWANRNWVWEIAACMTSLLCLMAIVALLAAFDGRTAPHWPQLITLNSAIAVLTTLQKGTVLFVVSEGISQQKWTWFMDAQSLDDLSLFDSASRGPWGSLLFAIKGLPAYARPPLSNELHTDHVATRRSQDQS</sequence>
<dbReference type="Pfam" id="PF11374">
    <property type="entry name" value="DUF3176"/>
    <property type="match status" value="1"/>
</dbReference>
<keyword evidence="1" id="KW-0472">Membrane</keyword>
<dbReference type="EMBL" id="ML992501">
    <property type="protein sequence ID" value="KAF2227288.1"/>
    <property type="molecule type" value="Genomic_DNA"/>
</dbReference>
<gene>
    <name evidence="2" type="ORF">BDZ85DRAFT_189478</name>
</gene>
<name>A0A6A6GNU3_9PEZI</name>
<dbReference type="OrthoDB" id="5376804at2759"/>
<dbReference type="Proteomes" id="UP000799538">
    <property type="component" value="Unassembled WGS sequence"/>
</dbReference>
<reference evidence="3" key="1">
    <citation type="journal article" date="2020" name="Stud. Mycol.">
        <title>101 Dothideomycetes genomes: A test case for predicting lifestyles and emergence of pathogens.</title>
        <authorList>
            <person name="Haridas S."/>
            <person name="Albert R."/>
            <person name="Binder M."/>
            <person name="Bloem J."/>
            <person name="LaButti K."/>
            <person name="Salamov A."/>
            <person name="Andreopoulos B."/>
            <person name="Baker S."/>
            <person name="Barry K."/>
            <person name="Bills G."/>
            <person name="Bluhm B."/>
            <person name="Cannon C."/>
            <person name="Castanera R."/>
            <person name="Culley D."/>
            <person name="Daum C."/>
            <person name="Ezra D."/>
            <person name="Gonzalez J."/>
            <person name="Henrissat B."/>
            <person name="Kuo A."/>
            <person name="Liang C."/>
            <person name="Lipzen A."/>
            <person name="Lutzoni F."/>
            <person name="Magnuson J."/>
            <person name="Mondo S."/>
            <person name="Nolan M."/>
            <person name="Ohm R."/>
            <person name="Pangilinan J."/>
            <person name="Park H.-J."/>
            <person name="Ramirez L."/>
            <person name="Alfaro M."/>
            <person name="Sun H."/>
            <person name="Tritt A."/>
            <person name="Yoshinaga Y."/>
            <person name="Zwiers L.-H."/>
            <person name="Turgeon B."/>
            <person name="Goodwin S."/>
            <person name="Spatafora J."/>
            <person name="Crous P."/>
            <person name="Grigoriev I."/>
        </authorList>
    </citation>
    <scope>NUCLEOTIDE SEQUENCE [LARGE SCALE GENOMIC DNA]</scope>
    <source>
        <strain evidence="3">CECT 20119</strain>
    </source>
</reference>
<evidence type="ECO:0000256" key="1">
    <source>
        <dbReference type="SAM" id="Phobius"/>
    </source>
</evidence>
<feature type="transmembrane region" description="Helical" evidence="1">
    <location>
        <begin position="79"/>
        <end position="103"/>
    </location>
</feature>
<accession>A0A6A6GNU3</accession>
<dbReference type="PANTHER" id="PTHR35394">
    <property type="entry name" value="DUF3176 DOMAIN-CONTAINING PROTEIN"/>
    <property type="match status" value="1"/>
</dbReference>
<keyword evidence="1" id="KW-0812">Transmembrane</keyword>
<organism evidence="2 3">
    <name type="scientific">Elsinoe ampelina</name>
    <dbReference type="NCBI Taxonomy" id="302913"/>
    <lineage>
        <taxon>Eukaryota</taxon>
        <taxon>Fungi</taxon>
        <taxon>Dikarya</taxon>
        <taxon>Ascomycota</taxon>
        <taxon>Pezizomycotina</taxon>
        <taxon>Dothideomycetes</taxon>
        <taxon>Dothideomycetidae</taxon>
        <taxon>Myriangiales</taxon>
        <taxon>Elsinoaceae</taxon>
        <taxon>Elsinoe</taxon>
    </lineage>
</organism>
<keyword evidence="3" id="KW-1185">Reference proteome</keyword>
<protein>
    <submittedName>
        <fullName evidence="2">Uncharacterized protein</fullName>
    </submittedName>
</protein>
<dbReference type="PANTHER" id="PTHR35394:SF5">
    <property type="entry name" value="DUF3176 DOMAIN-CONTAINING PROTEIN"/>
    <property type="match status" value="1"/>
</dbReference>
<dbReference type="InterPro" id="IPR021514">
    <property type="entry name" value="DUF3176"/>
</dbReference>
<feature type="transmembrane region" description="Helical" evidence="1">
    <location>
        <begin position="115"/>
        <end position="136"/>
    </location>
</feature>
<dbReference type="AlphaFoldDB" id="A0A6A6GNU3"/>
<keyword evidence="1" id="KW-1133">Transmembrane helix</keyword>
<proteinExistence type="predicted"/>
<evidence type="ECO:0000313" key="2">
    <source>
        <dbReference type="EMBL" id="KAF2227288.1"/>
    </source>
</evidence>
<evidence type="ECO:0000313" key="3">
    <source>
        <dbReference type="Proteomes" id="UP000799538"/>
    </source>
</evidence>